<feature type="compositionally biased region" description="Polar residues" evidence="8">
    <location>
        <begin position="247"/>
        <end position="256"/>
    </location>
</feature>
<evidence type="ECO:0000259" key="9">
    <source>
        <dbReference type="PROSITE" id="PS50157"/>
    </source>
</evidence>
<dbReference type="SUPFAM" id="SSF57667">
    <property type="entry name" value="beta-beta-alpha zinc fingers"/>
    <property type="match status" value="1"/>
</dbReference>
<dbReference type="PROSITE" id="PS50157">
    <property type="entry name" value="ZINC_FINGER_C2H2_2"/>
    <property type="match status" value="2"/>
</dbReference>
<keyword evidence="3" id="KW-0677">Repeat</keyword>
<proteinExistence type="predicted"/>
<evidence type="ECO:0000256" key="3">
    <source>
        <dbReference type="ARBA" id="ARBA00022737"/>
    </source>
</evidence>
<keyword evidence="6" id="KW-0539">Nucleus</keyword>
<dbReference type="PANTHER" id="PTHR16515:SF57">
    <property type="entry name" value="ZINC FINGER PROTEIN 154-LIKE"/>
    <property type="match status" value="1"/>
</dbReference>
<dbReference type="AlphaFoldDB" id="A0AAN6F8V0"/>
<dbReference type="GO" id="GO:0010468">
    <property type="term" value="P:regulation of gene expression"/>
    <property type="evidence" value="ECO:0007669"/>
    <property type="project" value="TreeGrafter"/>
</dbReference>
<dbReference type="InterPro" id="IPR013087">
    <property type="entry name" value="Znf_C2H2_type"/>
</dbReference>
<feature type="compositionally biased region" description="Polar residues" evidence="8">
    <location>
        <begin position="202"/>
        <end position="226"/>
    </location>
</feature>
<evidence type="ECO:0000256" key="7">
    <source>
        <dbReference type="PROSITE-ProRule" id="PRU00042"/>
    </source>
</evidence>
<feature type="region of interest" description="Disordered" evidence="8">
    <location>
        <begin position="202"/>
        <end position="312"/>
    </location>
</feature>
<dbReference type="Gene3D" id="3.30.160.60">
    <property type="entry name" value="Classic Zinc Finger"/>
    <property type="match status" value="2"/>
</dbReference>
<feature type="compositionally biased region" description="Pro residues" evidence="8">
    <location>
        <begin position="258"/>
        <end position="279"/>
    </location>
</feature>
<dbReference type="PROSITE" id="PS00028">
    <property type="entry name" value="ZINC_FINGER_C2H2_1"/>
    <property type="match status" value="1"/>
</dbReference>
<feature type="domain" description="C2H2-type" evidence="9">
    <location>
        <begin position="319"/>
        <end position="346"/>
    </location>
</feature>
<keyword evidence="4 7" id="KW-0863">Zinc-finger</keyword>
<evidence type="ECO:0000256" key="1">
    <source>
        <dbReference type="ARBA" id="ARBA00004123"/>
    </source>
</evidence>
<accession>A0AAN6F8V0</accession>
<dbReference type="GO" id="GO:0005634">
    <property type="term" value="C:nucleus"/>
    <property type="evidence" value="ECO:0007669"/>
    <property type="project" value="UniProtKB-SubCell"/>
</dbReference>
<evidence type="ECO:0000256" key="4">
    <source>
        <dbReference type="ARBA" id="ARBA00022771"/>
    </source>
</evidence>
<name>A0AAN6F8V0_9PEZI</name>
<comment type="subcellular location">
    <subcellularLocation>
        <location evidence="1">Nucleus</location>
    </subcellularLocation>
</comment>
<evidence type="ECO:0000256" key="5">
    <source>
        <dbReference type="ARBA" id="ARBA00022833"/>
    </source>
</evidence>
<protein>
    <recommendedName>
        <fullName evidence="9">C2H2-type domain-containing protein</fullName>
    </recommendedName>
</protein>
<feature type="domain" description="C2H2-type" evidence="9">
    <location>
        <begin position="349"/>
        <end position="375"/>
    </location>
</feature>
<dbReference type="PANTHER" id="PTHR16515">
    <property type="entry name" value="PR DOMAIN ZINC FINGER PROTEIN"/>
    <property type="match status" value="1"/>
</dbReference>
<dbReference type="SMART" id="SM00355">
    <property type="entry name" value="ZnF_C2H2"/>
    <property type="match status" value="2"/>
</dbReference>
<dbReference type="Pfam" id="PF00096">
    <property type="entry name" value="zf-C2H2"/>
    <property type="match status" value="2"/>
</dbReference>
<dbReference type="EMBL" id="JASUXU010000079">
    <property type="protein sequence ID" value="KAK0309680.1"/>
    <property type="molecule type" value="Genomic_DNA"/>
</dbReference>
<dbReference type="InterPro" id="IPR050331">
    <property type="entry name" value="Zinc_finger"/>
</dbReference>
<feature type="compositionally biased region" description="Low complexity" evidence="8">
    <location>
        <begin position="106"/>
        <end position="118"/>
    </location>
</feature>
<feature type="compositionally biased region" description="Polar residues" evidence="8">
    <location>
        <begin position="128"/>
        <end position="139"/>
    </location>
</feature>
<comment type="caution">
    <text evidence="10">The sequence shown here is derived from an EMBL/GenBank/DDBJ whole genome shotgun (WGS) entry which is preliminary data.</text>
</comment>
<evidence type="ECO:0000256" key="8">
    <source>
        <dbReference type="SAM" id="MobiDB-lite"/>
    </source>
</evidence>
<gene>
    <name evidence="10" type="ORF">LTR82_015032</name>
</gene>
<evidence type="ECO:0000313" key="11">
    <source>
        <dbReference type="Proteomes" id="UP001168146"/>
    </source>
</evidence>
<sequence>MAAVSMRAYPAREGFQSYPQQYPMYPARSYRLQQGAVPSLSINPSAGLSASTHPSQQQQPPLRHSDSSGSRTSDEGSRPSLPSISNLLGIADGERSSHETDHTSSQPAAQQTARQPQPMTYEPRPLQAFTSQESSSIQRTAIPPTPPLRNDSVLEQSRMEHTNGQSTIPASSISSAQPYYMGSAFNNTEADHQRVVQSNFLKRHSIPSQSNTSPYNRSPYKTSPYHSSPGNASSASYYSPPDPNYPTQNLYNQRPLPSNFPPPPPPPPPPQSQPQPHQPQQPVAPHSAPPSATTANPWEHHHYISPSSQAPFPPSQDRYICATCHKAFSRPSSLKIHSHSHTGEKPFRYPHAGCGKAFSVRSNMKRHERGCHTGV</sequence>
<dbReference type="InterPro" id="IPR036236">
    <property type="entry name" value="Znf_C2H2_sf"/>
</dbReference>
<reference evidence="10" key="1">
    <citation type="submission" date="2021-12" db="EMBL/GenBank/DDBJ databases">
        <title>Black yeast isolated from Biological Soil Crust.</title>
        <authorList>
            <person name="Kurbessoian T."/>
        </authorList>
    </citation>
    <scope>NUCLEOTIDE SEQUENCE</scope>
    <source>
        <strain evidence="10">CCFEE 5208</strain>
    </source>
</reference>
<feature type="compositionally biased region" description="Polar residues" evidence="8">
    <location>
        <begin position="40"/>
        <end position="60"/>
    </location>
</feature>
<keyword evidence="5" id="KW-0862">Zinc</keyword>
<feature type="compositionally biased region" description="Basic and acidic residues" evidence="8">
    <location>
        <begin position="92"/>
        <end position="102"/>
    </location>
</feature>
<feature type="compositionally biased region" description="Low complexity" evidence="8">
    <location>
        <begin position="280"/>
        <end position="292"/>
    </location>
</feature>
<feature type="region of interest" description="Disordered" evidence="8">
    <location>
        <begin position="36"/>
        <end position="151"/>
    </location>
</feature>
<feature type="compositionally biased region" description="Low complexity" evidence="8">
    <location>
        <begin position="227"/>
        <end position="239"/>
    </location>
</feature>
<dbReference type="GO" id="GO:0008270">
    <property type="term" value="F:zinc ion binding"/>
    <property type="evidence" value="ECO:0007669"/>
    <property type="project" value="UniProtKB-KW"/>
</dbReference>
<dbReference type="Proteomes" id="UP001168146">
    <property type="component" value="Unassembled WGS sequence"/>
</dbReference>
<evidence type="ECO:0000313" key="10">
    <source>
        <dbReference type="EMBL" id="KAK0309680.1"/>
    </source>
</evidence>
<evidence type="ECO:0000256" key="2">
    <source>
        <dbReference type="ARBA" id="ARBA00022723"/>
    </source>
</evidence>
<evidence type="ECO:0000256" key="6">
    <source>
        <dbReference type="ARBA" id="ARBA00023242"/>
    </source>
</evidence>
<organism evidence="10 11">
    <name type="scientific">Friedmanniomyces endolithicus</name>
    <dbReference type="NCBI Taxonomy" id="329885"/>
    <lineage>
        <taxon>Eukaryota</taxon>
        <taxon>Fungi</taxon>
        <taxon>Dikarya</taxon>
        <taxon>Ascomycota</taxon>
        <taxon>Pezizomycotina</taxon>
        <taxon>Dothideomycetes</taxon>
        <taxon>Dothideomycetidae</taxon>
        <taxon>Mycosphaerellales</taxon>
        <taxon>Teratosphaeriaceae</taxon>
        <taxon>Friedmanniomyces</taxon>
    </lineage>
</organism>
<keyword evidence="2" id="KW-0479">Metal-binding</keyword>